<accession>A0ABY2KK79</accession>
<feature type="signal peptide" evidence="1">
    <location>
        <begin position="1"/>
        <end position="23"/>
    </location>
</feature>
<protein>
    <submittedName>
        <fullName evidence="2">Uncharacterized protein</fullName>
    </submittedName>
</protein>
<sequence>MRRFAATLLFACALPAFGLPAFATESAFPEDKARAFTTEALNTWAADPELISAVLAQNLRHAALTQADIDALDQAWMSELGKSVQPTISSVLTTPASDLLRNQIEAAGGQISEVFVMDSLGLNVAAAAATSDYWQGDEAKFQETYPNGPGAIHISEVEFDESSQAYQVQVSFTLTDPADGSVIGAVTVALNAEQF</sequence>
<dbReference type="RefSeq" id="WP_135431419.1">
    <property type="nucleotide sequence ID" value="NZ_RPEM01000007.1"/>
</dbReference>
<dbReference type="EMBL" id="RPEM01000007">
    <property type="protein sequence ID" value="TGD42868.1"/>
    <property type="molecule type" value="Genomic_DNA"/>
</dbReference>
<gene>
    <name evidence="2" type="ORF">EEB11_11340</name>
</gene>
<dbReference type="Proteomes" id="UP000297741">
    <property type="component" value="Unassembled WGS sequence"/>
</dbReference>
<keyword evidence="1" id="KW-0732">Signal</keyword>
<keyword evidence="3" id="KW-1185">Reference proteome</keyword>
<reference evidence="2 3" key="1">
    <citation type="submission" date="2018-11" db="EMBL/GenBank/DDBJ databases">
        <title>Tabrizicola sp. isolated from sediment of alpine lake.</title>
        <authorList>
            <person name="Liu Z."/>
        </authorList>
    </citation>
    <scope>NUCLEOTIDE SEQUENCE [LARGE SCALE GENOMIC DNA]</scope>
    <source>
        <strain evidence="2 3">DRYC-M-16</strain>
    </source>
</reference>
<evidence type="ECO:0000256" key="1">
    <source>
        <dbReference type="SAM" id="SignalP"/>
    </source>
</evidence>
<comment type="caution">
    <text evidence="2">The sequence shown here is derived from an EMBL/GenBank/DDBJ whole genome shotgun (WGS) entry which is preliminary data.</text>
</comment>
<dbReference type="Gene3D" id="3.30.450.20">
    <property type="entry name" value="PAS domain"/>
    <property type="match status" value="1"/>
</dbReference>
<proteinExistence type="predicted"/>
<dbReference type="CDD" id="cd18773">
    <property type="entry name" value="PDC1_HK_sensor"/>
    <property type="match status" value="1"/>
</dbReference>
<evidence type="ECO:0000313" key="3">
    <source>
        <dbReference type="Proteomes" id="UP000297741"/>
    </source>
</evidence>
<organism evidence="2 3">
    <name type="scientific">Pseudotabrizicola sediminis</name>
    <dbReference type="NCBI Taxonomy" id="2486418"/>
    <lineage>
        <taxon>Bacteria</taxon>
        <taxon>Pseudomonadati</taxon>
        <taxon>Pseudomonadota</taxon>
        <taxon>Alphaproteobacteria</taxon>
        <taxon>Rhodobacterales</taxon>
        <taxon>Paracoccaceae</taxon>
        <taxon>Pseudotabrizicola</taxon>
    </lineage>
</organism>
<feature type="chain" id="PRO_5047468429" evidence="1">
    <location>
        <begin position="24"/>
        <end position="195"/>
    </location>
</feature>
<evidence type="ECO:0000313" key="2">
    <source>
        <dbReference type="EMBL" id="TGD42868.1"/>
    </source>
</evidence>
<name>A0ABY2KK79_9RHOB</name>